<dbReference type="Proteomes" id="UP000190367">
    <property type="component" value="Unassembled WGS sequence"/>
</dbReference>
<keyword evidence="1" id="KW-0472">Membrane</keyword>
<protein>
    <submittedName>
        <fullName evidence="3">Histidine kinase</fullName>
    </submittedName>
</protein>
<evidence type="ECO:0000256" key="1">
    <source>
        <dbReference type="SAM" id="Phobius"/>
    </source>
</evidence>
<gene>
    <name evidence="3" type="ORF">SAMN04488128_10552</name>
</gene>
<dbReference type="PANTHER" id="PTHR34220:SF7">
    <property type="entry name" value="SENSOR HISTIDINE KINASE YPDA"/>
    <property type="match status" value="1"/>
</dbReference>
<keyword evidence="4" id="KW-1185">Reference proteome</keyword>
<dbReference type="Gene3D" id="3.30.565.10">
    <property type="entry name" value="Histidine kinase-like ATPase, C-terminal domain"/>
    <property type="match status" value="1"/>
</dbReference>
<dbReference type="InterPro" id="IPR010559">
    <property type="entry name" value="Sig_transdc_His_kin_internal"/>
</dbReference>
<keyword evidence="1" id="KW-0812">Transmembrane</keyword>
<evidence type="ECO:0000313" key="4">
    <source>
        <dbReference type="Proteomes" id="UP000190367"/>
    </source>
</evidence>
<feature type="transmembrane region" description="Helical" evidence="1">
    <location>
        <begin position="74"/>
        <end position="96"/>
    </location>
</feature>
<dbReference type="InterPro" id="IPR036890">
    <property type="entry name" value="HATPase_C_sf"/>
</dbReference>
<dbReference type="RefSeq" id="WP_078671872.1">
    <property type="nucleotide sequence ID" value="NZ_FUWZ01000005.1"/>
</dbReference>
<accession>A0A1T4TH16</accession>
<dbReference type="Pfam" id="PF06580">
    <property type="entry name" value="His_kinase"/>
    <property type="match status" value="1"/>
</dbReference>
<feature type="domain" description="Signal transduction histidine kinase internal region" evidence="2">
    <location>
        <begin position="158"/>
        <end position="237"/>
    </location>
</feature>
<dbReference type="EMBL" id="FUWZ01000005">
    <property type="protein sequence ID" value="SKA39742.1"/>
    <property type="molecule type" value="Genomic_DNA"/>
</dbReference>
<organism evidence="3 4">
    <name type="scientific">Chitinophaga eiseniae</name>
    <dbReference type="NCBI Taxonomy" id="634771"/>
    <lineage>
        <taxon>Bacteria</taxon>
        <taxon>Pseudomonadati</taxon>
        <taxon>Bacteroidota</taxon>
        <taxon>Chitinophagia</taxon>
        <taxon>Chitinophagales</taxon>
        <taxon>Chitinophagaceae</taxon>
        <taxon>Chitinophaga</taxon>
    </lineage>
</organism>
<evidence type="ECO:0000313" key="3">
    <source>
        <dbReference type="EMBL" id="SKA39742.1"/>
    </source>
</evidence>
<keyword evidence="3" id="KW-0418">Kinase</keyword>
<dbReference type="InterPro" id="IPR050640">
    <property type="entry name" value="Bact_2-comp_sensor_kinase"/>
</dbReference>
<feature type="transmembrane region" description="Helical" evidence="1">
    <location>
        <begin position="108"/>
        <end position="130"/>
    </location>
</feature>
<dbReference type="AlphaFoldDB" id="A0A1T4TH16"/>
<dbReference type="STRING" id="634771.SAMN04488128_10552"/>
<evidence type="ECO:0000259" key="2">
    <source>
        <dbReference type="Pfam" id="PF06580"/>
    </source>
</evidence>
<dbReference type="SUPFAM" id="SSF55874">
    <property type="entry name" value="ATPase domain of HSP90 chaperone/DNA topoisomerase II/histidine kinase"/>
    <property type="match status" value="1"/>
</dbReference>
<reference evidence="4" key="1">
    <citation type="submission" date="2017-02" db="EMBL/GenBank/DDBJ databases">
        <authorList>
            <person name="Varghese N."/>
            <person name="Submissions S."/>
        </authorList>
    </citation>
    <scope>NUCLEOTIDE SEQUENCE [LARGE SCALE GENOMIC DNA]</scope>
    <source>
        <strain evidence="4">DSM 22224</strain>
    </source>
</reference>
<dbReference type="GO" id="GO:0016020">
    <property type="term" value="C:membrane"/>
    <property type="evidence" value="ECO:0007669"/>
    <property type="project" value="InterPro"/>
</dbReference>
<keyword evidence="3" id="KW-0808">Transferase</keyword>
<keyword evidence="1" id="KW-1133">Transmembrane helix</keyword>
<feature type="transmembrane region" description="Helical" evidence="1">
    <location>
        <begin position="12"/>
        <end position="33"/>
    </location>
</feature>
<proteinExistence type="predicted"/>
<dbReference type="GO" id="GO:0000155">
    <property type="term" value="F:phosphorelay sensor kinase activity"/>
    <property type="evidence" value="ECO:0007669"/>
    <property type="project" value="InterPro"/>
</dbReference>
<name>A0A1T4TH16_9BACT</name>
<sequence length="354" mass="41098">MAKELYKGNSRWSFLTSFLIWLVLYAALLYYWFNLTAWQAISDSSVHVILLGGAGFLISRNLSYYRPGAGINKFLYVTVVSSVMAALWVFFTHWLLETTFDSDPVYLHWLNSAIPIHFIVGCMIIAGIGYRSQLWYDEEEEQGERERREANEAIIREAELYKLRQQLQPHFLFNSLNSINALIMLRPEQAREMVLKLSDFLRGSLKREDDHWISLKEELQYLQLYLDIEKVRFGHRLTTSVSYDEAAEAMYMPPMLLQPVVENAIKFGLYDTVGDITITIRAFVEEGMLMLEVKNPFDNELQQPNKGTGFGLTSIRRRLYLLFARQDLMETGAQENIYTTLIKVPQTHDKSSNN</sequence>
<feature type="transmembrane region" description="Helical" evidence="1">
    <location>
        <begin position="45"/>
        <end position="62"/>
    </location>
</feature>
<dbReference type="PANTHER" id="PTHR34220">
    <property type="entry name" value="SENSOR HISTIDINE KINASE YPDA"/>
    <property type="match status" value="1"/>
</dbReference>